<feature type="non-terminal residue" evidence="1">
    <location>
        <position position="71"/>
    </location>
</feature>
<gene>
    <name evidence="1" type="ORF">UJA718_LOCUS49711</name>
</gene>
<accession>A0A821ZRL2</accession>
<dbReference type="AlphaFoldDB" id="A0A821ZRL2"/>
<reference evidence="1" key="1">
    <citation type="submission" date="2021-02" db="EMBL/GenBank/DDBJ databases">
        <authorList>
            <person name="Nowell W R."/>
        </authorList>
    </citation>
    <scope>NUCLEOTIDE SEQUENCE</scope>
</reference>
<evidence type="ECO:0000313" key="1">
    <source>
        <dbReference type="EMBL" id="CAF4988771.1"/>
    </source>
</evidence>
<proteinExistence type="predicted"/>
<dbReference type="EMBL" id="CAJOBP010105801">
    <property type="protein sequence ID" value="CAF4988771.1"/>
    <property type="molecule type" value="Genomic_DNA"/>
</dbReference>
<protein>
    <submittedName>
        <fullName evidence="1">Uncharacterized protein</fullName>
    </submittedName>
</protein>
<comment type="caution">
    <text evidence="1">The sequence shown here is derived from an EMBL/GenBank/DDBJ whole genome shotgun (WGS) entry which is preliminary data.</text>
</comment>
<evidence type="ECO:0000313" key="2">
    <source>
        <dbReference type="Proteomes" id="UP000663873"/>
    </source>
</evidence>
<organism evidence="1 2">
    <name type="scientific">Rotaria socialis</name>
    <dbReference type="NCBI Taxonomy" id="392032"/>
    <lineage>
        <taxon>Eukaryota</taxon>
        <taxon>Metazoa</taxon>
        <taxon>Spiralia</taxon>
        <taxon>Gnathifera</taxon>
        <taxon>Rotifera</taxon>
        <taxon>Eurotatoria</taxon>
        <taxon>Bdelloidea</taxon>
        <taxon>Philodinida</taxon>
        <taxon>Philodinidae</taxon>
        <taxon>Rotaria</taxon>
    </lineage>
</organism>
<name>A0A821ZRL2_9BILA</name>
<sequence length="71" mass="8426">MGHTENKEVKRFIDQVQSNPFNLLKAYTVESPFYIKLNRDLATTHYDRGTNFGLTYFIDFFYNHPAFDKLS</sequence>
<dbReference type="Proteomes" id="UP000663873">
    <property type="component" value="Unassembled WGS sequence"/>
</dbReference>
<keyword evidence="2" id="KW-1185">Reference proteome</keyword>